<accession>A0A9K3JT29</accession>
<dbReference type="Proteomes" id="UP000215914">
    <property type="component" value="Unassembled WGS sequence"/>
</dbReference>
<dbReference type="AlphaFoldDB" id="A0A9K3JT29"/>
<reference evidence="1" key="2">
    <citation type="submission" date="2020-06" db="EMBL/GenBank/DDBJ databases">
        <title>Helianthus annuus Genome sequencing and assembly Release 2.</title>
        <authorList>
            <person name="Gouzy J."/>
            <person name="Langlade N."/>
            <person name="Munos S."/>
        </authorList>
    </citation>
    <scope>NUCLEOTIDE SEQUENCE</scope>
    <source>
        <tissue evidence="1">Leaves</tissue>
    </source>
</reference>
<evidence type="ECO:0000313" key="2">
    <source>
        <dbReference type="Proteomes" id="UP000215914"/>
    </source>
</evidence>
<protein>
    <submittedName>
        <fullName evidence="1">Uncharacterized protein</fullName>
    </submittedName>
</protein>
<organism evidence="1 2">
    <name type="scientific">Helianthus annuus</name>
    <name type="common">Common sunflower</name>
    <dbReference type="NCBI Taxonomy" id="4232"/>
    <lineage>
        <taxon>Eukaryota</taxon>
        <taxon>Viridiplantae</taxon>
        <taxon>Streptophyta</taxon>
        <taxon>Embryophyta</taxon>
        <taxon>Tracheophyta</taxon>
        <taxon>Spermatophyta</taxon>
        <taxon>Magnoliopsida</taxon>
        <taxon>eudicotyledons</taxon>
        <taxon>Gunneridae</taxon>
        <taxon>Pentapetalae</taxon>
        <taxon>asterids</taxon>
        <taxon>campanulids</taxon>
        <taxon>Asterales</taxon>
        <taxon>Asteraceae</taxon>
        <taxon>Asteroideae</taxon>
        <taxon>Heliantheae alliance</taxon>
        <taxon>Heliantheae</taxon>
        <taxon>Helianthus</taxon>
    </lineage>
</organism>
<comment type="caution">
    <text evidence="1">The sequence shown here is derived from an EMBL/GenBank/DDBJ whole genome shotgun (WGS) entry which is preliminary data.</text>
</comment>
<dbReference type="Gramene" id="mRNA:HanXRQr2_Chr01g0005791">
    <property type="protein sequence ID" value="CDS:HanXRQr2_Chr01g0005791.1"/>
    <property type="gene ID" value="HanXRQr2_Chr01g0005791"/>
</dbReference>
<reference evidence="1" key="1">
    <citation type="journal article" date="2017" name="Nature">
        <title>The sunflower genome provides insights into oil metabolism, flowering and Asterid evolution.</title>
        <authorList>
            <person name="Badouin H."/>
            <person name="Gouzy J."/>
            <person name="Grassa C.J."/>
            <person name="Murat F."/>
            <person name="Staton S.E."/>
            <person name="Cottret L."/>
            <person name="Lelandais-Briere C."/>
            <person name="Owens G.L."/>
            <person name="Carrere S."/>
            <person name="Mayjonade B."/>
            <person name="Legrand L."/>
            <person name="Gill N."/>
            <person name="Kane N.C."/>
            <person name="Bowers J.E."/>
            <person name="Hubner S."/>
            <person name="Bellec A."/>
            <person name="Berard A."/>
            <person name="Berges H."/>
            <person name="Blanchet N."/>
            <person name="Boniface M.C."/>
            <person name="Brunel D."/>
            <person name="Catrice O."/>
            <person name="Chaidir N."/>
            <person name="Claudel C."/>
            <person name="Donnadieu C."/>
            <person name="Faraut T."/>
            <person name="Fievet G."/>
            <person name="Helmstetter N."/>
            <person name="King M."/>
            <person name="Knapp S.J."/>
            <person name="Lai Z."/>
            <person name="Le Paslier M.C."/>
            <person name="Lippi Y."/>
            <person name="Lorenzon L."/>
            <person name="Mandel J.R."/>
            <person name="Marage G."/>
            <person name="Marchand G."/>
            <person name="Marquand E."/>
            <person name="Bret-Mestries E."/>
            <person name="Morien E."/>
            <person name="Nambeesan S."/>
            <person name="Nguyen T."/>
            <person name="Pegot-Espagnet P."/>
            <person name="Pouilly N."/>
            <person name="Raftis F."/>
            <person name="Sallet E."/>
            <person name="Schiex T."/>
            <person name="Thomas J."/>
            <person name="Vandecasteele C."/>
            <person name="Vares D."/>
            <person name="Vear F."/>
            <person name="Vautrin S."/>
            <person name="Crespi M."/>
            <person name="Mangin B."/>
            <person name="Burke J.M."/>
            <person name="Salse J."/>
            <person name="Munos S."/>
            <person name="Vincourt P."/>
            <person name="Rieseberg L.H."/>
            <person name="Langlade N.B."/>
        </authorList>
    </citation>
    <scope>NUCLEOTIDE SEQUENCE</scope>
    <source>
        <tissue evidence="1">Leaves</tissue>
    </source>
</reference>
<evidence type="ECO:0000313" key="1">
    <source>
        <dbReference type="EMBL" id="KAF5820757.1"/>
    </source>
</evidence>
<sequence>MAPSVAVCRRYAGAKRHTAPHMPPHNTYSYGLLGHTLYACVALGYNVHYPFCSTIIPLLLPITSYHINILM</sequence>
<dbReference type="EMBL" id="MNCJ02000316">
    <property type="protein sequence ID" value="KAF5820757.1"/>
    <property type="molecule type" value="Genomic_DNA"/>
</dbReference>
<proteinExistence type="predicted"/>
<gene>
    <name evidence="1" type="ORF">HanXRQr2_Chr01g0005791</name>
</gene>
<keyword evidence="2" id="KW-1185">Reference proteome</keyword>
<name>A0A9K3JT29_HELAN</name>